<dbReference type="InterPro" id="IPR036259">
    <property type="entry name" value="MFS_trans_sf"/>
</dbReference>
<protein>
    <submittedName>
        <fullName evidence="6">Sugar transporter</fullName>
    </submittedName>
</protein>
<evidence type="ECO:0000256" key="5">
    <source>
        <dbReference type="SAM" id="Phobius"/>
    </source>
</evidence>
<dbReference type="InterPro" id="IPR005828">
    <property type="entry name" value="MFS_sugar_transport-like"/>
</dbReference>
<evidence type="ECO:0000313" key="7">
    <source>
        <dbReference type="Proteomes" id="UP000199671"/>
    </source>
</evidence>
<keyword evidence="4 5" id="KW-0472">Membrane</keyword>
<dbReference type="GO" id="GO:0016020">
    <property type="term" value="C:membrane"/>
    <property type="evidence" value="ECO:0007669"/>
    <property type="project" value="UniProtKB-SubCell"/>
</dbReference>
<reference evidence="6 7" key="1">
    <citation type="submission" date="2016-10" db="EMBL/GenBank/DDBJ databases">
        <authorList>
            <person name="de Groot N.N."/>
        </authorList>
    </citation>
    <scope>NUCLEOTIDE SEQUENCE [LARGE SCALE GENOMIC DNA]</scope>
    <source>
        <strain evidence="6 7">KPR-7B</strain>
    </source>
</reference>
<dbReference type="SUPFAM" id="SSF103473">
    <property type="entry name" value="MFS general substrate transporter"/>
    <property type="match status" value="1"/>
</dbReference>
<dbReference type="GO" id="GO:0022857">
    <property type="term" value="F:transmembrane transporter activity"/>
    <property type="evidence" value="ECO:0007669"/>
    <property type="project" value="InterPro"/>
</dbReference>
<accession>A0A1G9WXH9</accession>
<keyword evidence="6" id="KW-0762">Sugar transport</keyword>
<dbReference type="Pfam" id="PF00083">
    <property type="entry name" value="Sugar_tr"/>
    <property type="match status" value="1"/>
</dbReference>
<evidence type="ECO:0000256" key="4">
    <source>
        <dbReference type="ARBA" id="ARBA00023136"/>
    </source>
</evidence>
<organism evidence="6 7">
    <name type="scientific">Actinomyces ruminicola</name>
    <dbReference type="NCBI Taxonomy" id="332524"/>
    <lineage>
        <taxon>Bacteria</taxon>
        <taxon>Bacillati</taxon>
        <taxon>Actinomycetota</taxon>
        <taxon>Actinomycetes</taxon>
        <taxon>Actinomycetales</taxon>
        <taxon>Actinomycetaceae</taxon>
        <taxon>Actinomyces</taxon>
    </lineage>
</organism>
<keyword evidence="2 5" id="KW-0812">Transmembrane</keyword>
<dbReference type="Proteomes" id="UP000199671">
    <property type="component" value="Unassembled WGS sequence"/>
</dbReference>
<name>A0A1G9WXH9_9ACTO</name>
<evidence type="ECO:0000256" key="3">
    <source>
        <dbReference type="ARBA" id="ARBA00022989"/>
    </source>
</evidence>
<evidence type="ECO:0000256" key="1">
    <source>
        <dbReference type="ARBA" id="ARBA00004370"/>
    </source>
</evidence>
<evidence type="ECO:0000256" key="2">
    <source>
        <dbReference type="ARBA" id="ARBA00022692"/>
    </source>
</evidence>
<dbReference type="AlphaFoldDB" id="A0A1G9WXH9"/>
<proteinExistence type="predicted"/>
<keyword evidence="6" id="KW-0813">Transport</keyword>
<dbReference type="Gene3D" id="1.20.1250.20">
    <property type="entry name" value="MFS general substrate transporter like domains"/>
    <property type="match status" value="1"/>
</dbReference>
<feature type="transmembrane region" description="Helical" evidence="5">
    <location>
        <begin position="20"/>
        <end position="42"/>
    </location>
</feature>
<evidence type="ECO:0000313" key="6">
    <source>
        <dbReference type="EMBL" id="SDM89200.1"/>
    </source>
</evidence>
<comment type="subcellular location">
    <subcellularLocation>
        <location evidence="1">Membrane</location>
    </subcellularLocation>
</comment>
<gene>
    <name evidence="6" type="ORF">SAMN04487766_10887</name>
</gene>
<keyword evidence="3 5" id="KW-1133">Transmembrane helix</keyword>
<dbReference type="EMBL" id="FNHU01000008">
    <property type="protein sequence ID" value="SDM89200.1"/>
    <property type="molecule type" value="Genomic_DNA"/>
</dbReference>
<sequence>MTHWTFAAIVTYTFPTLIDMLGGGVSFAFFFVCRLFQLFWVVRIMPETKGVPLEEMEVRLSR</sequence>